<evidence type="ECO:0000256" key="5">
    <source>
        <dbReference type="HAMAP-Rule" id="MF_00376"/>
    </source>
</evidence>
<evidence type="ECO:0000256" key="3">
    <source>
        <dbReference type="ARBA" id="ARBA00022840"/>
    </source>
</evidence>
<dbReference type="SUPFAM" id="SSF52540">
    <property type="entry name" value="P-loop containing nucleoside triphosphate hydrolases"/>
    <property type="match status" value="1"/>
</dbReference>
<dbReference type="InterPro" id="IPR001977">
    <property type="entry name" value="Depp_CoAkinase"/>
</dbReference>
<dbReference type="GO" id="GO:0015937">
    <property type="term" value="P:coenzyme A biosynthetic process"/>
    <property type="evidence" value="ECO:0007669"/>
    <property type="project" value="UniProtKB-UniRule"/>
</dbReference>
<comment type="function">
    <text evidence="5">Catalyzes the phosphorylation of the 3'-hydroxyl group of dephosphocoenzyme A to form coenzyme A.</text>
</comment>
<dbReference type="GO" id="GO:0004140">
    <property type="term" value="F:dephospho-CoA kinase activity"/>
    <property type="evidence" value="ECO:0007669"/>
    <property type="project" value="UniProtKB-UniRule"/>
</dbReference>
<dbReference type="UniPathway" id="UPA00241">
    <property type="reaction ID" value="UER00356"/>
</dbReference>
<name>A0A509EAY7_9HYPH</name>
<dbReference type="GO" id="GO:0005524">
    <property type="term" value="F:ATP binding"/>
    <property type="evidence" value="ECO:0007669"/>
    <property type="project" value="UniProtKB-UniRule"/>
</dbReference>
<keyword evidence="4 5" id="KW-0173">Coenzyme A biosynthesis</keyword>
<dbReference type="CDD" id="cd02022">
    <property type="entry name" value="DPCK"/>
    <property type="match status" value="1"/>
</dbReference>
<dbReference type="GO" id="GO:0005737">
    <property type="term" value="C:cytoplasm"/>
    <property type="evidence" value="ECO:0007669"/>
    <property type="project" value="UniProtKB-SubCell"/>
</dbReference>
<sequence length="209" mass="21344">MTTRSRPPHRSFVLGLTGSIGMGKSATASMFAARGVPVHDADAAVHRLYGPGGAAAAAIGSAFPGTLVPDGSVDRSALRAAVLDRPDALARLEAIVHPLVGQVAQDFLARHSDAPLVLLDIPLLYETGGAGRCDAVLVVTAPPEIQRARVLARPGMSEAALAAILAKQMPDAEKRARADFVIDTSLGFAAAEAAVDRVIAAVTGGEQAG</sequence>
<organism evidence="7 8">
    <name type="scientific">Methylobacterium symbioticum</name>
    <dbReference type="NCBI Taxonomy" id="2584084"/>
    <lineage>
        <taxon>Bacteria</taxon>
        <taxon>Pseudomonadati</taxon>
        <taxon>Pseudomonadota</taxon>
        <taxon>Alphaproteobacteria</taxon>
        <taxon>Hyphomicrobiales</taxon>
        <taxon>Methylobacteriaceae</taxon>
        <taxon>Methylobacterium</taxon>
    </lineage>
</organism>
<dbReference type="AlphaFoldDB" id="A0A509EAY7"/>
<dbReference type="InterPro" id="IPR027417">
    <property type="entry name" value="P-loop_NTPase"/>
</dbReference>
<protein>
    <recommendedName>
        <fullName evidence="5 6">Dephospho-CoA kinase</fullName>
        <ecNumber evidence="5 6">2.7.1.24</ecNumber>
    </recommendedName>
    <alternativeName>
        <fullName evidence="5">Dephosphocoenzyme A kinase</fullName>
    </alternativeName>
</protein>
<feature type="binding site" evidence="5">
    <location>
        <begin position="21"/>
        <end position="26"/>
    </location>
    <ligand>
        <name>ATP</name>
        <dbReference type="ChEBI" id="CHEBI:30616"/>
    </ligand>
</feature>
<gene>
    <name evidence="5 7" type="primary">coaE</name>
    <name evidence="7" type="ORF">MET9862_01890</name>
</gene>
<keyword evidence="5" id="KW-0963">Cytoplasm</keyword>
<dbReference type="NCBIfam" id="TIGR00152">
    <property type="entry name" value="dephospho-CoA kinase"/>
    <property type="match status" value="1"/>
</dbReference>
<dbReference type="PANTHER" id="PTHR10695">
    <property type="entry name" value="DEPHOSPHO-COA KINASE-RELATED"/>
    <property type="match status" value="1"/>
</dbReference>
<keyword evidence="8" id="KW-1185">Reference proteome</keyword>
<dbReference type="Proteomes" id="UP000410984">
    <property type="component" value="Unassembled WGS sequence"/>
</dbReference>
<dbReference type="PANTHER" id="PTHR10695:SF46">
    <property type="entry name" value="BIFUNCTIONAL COENZYME A SYNTHASE-RELATED"/>
    <property type="match status" value="1"/>
</dbReference>
<accession>A0A509EAY7</accession>
<dbReference type="EC" id="2.7.1.24" evidence="5 6"/>
<dbReference type="Pfam" id="PF01121">
    <property type="entry name" value="CoaE"/>
    <property type="match status" value="1"/>
</dbReference>
<keyword evidence="3 5" id="KW-0067">ATP-binding</keyword>
<dbReference type="PROSITE" id="PS51219">
    <property type="entry name" value="DPCK"/>
    <property type="match status" value="1"/>
</dbReference>
<comment type="similarity">
    <text evidence="1 5">Belongs to the CoaE family.</text>
</comment>
<evidence type="ECO:0000256" key="4">
    <source>
        <dbReference type="ARBA" id="ARBA00022993"/>
    </source>
</evidence>
<comment type="catalytic activity">
    <reaction evidence="5">
        <text>3'-dephospho-CoA + ATP = ADP + CoA + H(+)</text>
        <dbReference type="Rhea" id="RHEA:18245"/>
        <dbReference type="ChEBI" id="CHEBI:15378"/>
        <dbReference type="ChEBI" id="CHEBI:30616"/>
        <dbReference type="ChEBI" id="CHEBI:57287"/>
        <dbReference type="ChEBI" id="CHEBI:57328"/>
        <dbReference type="ChEBI" id="CHEBI:456216"/>
        <dbReference type="EC" id="2.7.1.24"/>
    </reaction>
</comment>
<evidence type="ECO:0000256" key="2">
    <source>
        <dbReference type="ARBA" id="ARBA00022741"/>
    </source>
</evidence>
<evidence type="ECO:0000256" key="6">
    <source>
        <dbReference type="NCBIfam" id="TIGR00152"/>
    </source>
</evidence>
<dbReference type="RefSeq" id="WP_142582746.1">
    <property type="nucleotide sequence ID" value="NZ_CABFPH010000020.1"/>
</dbReference>
<dbReference type="HAMAP" id="MF_00376">
    <property type="entry name" value="Dephospho_CoA_kinase"/>
    <property type="match status" value="1"/>
</dbReference>
<reference evidence="7 8" key="1">
    <citation type="submission" date="2019-06" db="EMBL/GenBank/DDBJ databases">
        <authorList>
            <person name="Rodrigo-Torres L."/>
            <person name="Arahal R. D."/>
            <person name="Lucena T."/>
        </authorList>
    </citation>
    <scope>NUCLEOTIDE SEQUENCE [LARGE SCALE GENOMIC DNA]</scope>
    <source>
        <strain evidence="7 8">SB0023/3</strain>
    </source>
</reference>
<evidence type="ECO:0000313" key="7">
    <source>
        <dbReference type="EMBL" id="VUD71312.1"/>
    </source>
</evidence>
<dbReference type="EMBL" id="CABFPH010000020">
    <property type="protein sequence ID" value="VUD71312.1"/>
    <property type="molecule type" value="Genomic_DNA"/>
</dbReference>
<comment type="subcellular location">
    <subcellularLocation>
        <location evidence="5">Cytoplasm</location>
    </subcellularLocation>
</comment>
<proteinExistence type="inferred from homology"/>
<dbReference type="Gene3D" id="3.40.50.300">
    <property type="entry name" value="P-loop containing nucleotide triphosphate hydrolases"/>
    <property type="match status" value="1"/>
</dbReference>
<keyword evidence="5 7" id="KW-0808">Transferase</keyword>
<keyword evidence="2 5" id="KW-0547">Nucleotide-binding</keyword>
<keyword evidence="5 7" id="KW-0418">Kinase</keyword>
<evidence type="ECO:0000256" key="1">
    <source>
        <dbReference type="ARBA" id="ARBA00009018"/>
    </source>
</evidence>
<comment type="pathway">
    <text evidence="5">Cofactor biosynthesis; coenzyme A biosynthesis; CoA from (R)-pantothenate: step 5/5.</text>
</comment>
<evidence type="ECO:0000313" key="8">
    <source>
        <dbReference type="Proteomes" id="UP000410984"/>
    </source>
</evidence>
<dbReference type="OrthoDB" id="9812943at2"/>